<keyword evidence="2" id="KW-0963">Cytoplasm</keyword>
<name>A0A7R8XA95_9CRUS</name>
<sequence>MHSHSSISGLSHRSRFPSLRHVGERLYEEKEDDWESVRKPFEPRWAMHDRATLCFHAYYLHRLSYPYPLDPSRRNTLIRMVKIYYHLQDDTISVFEPPEHFDSFLALQEWLNSEGVEVNEAEEVPEESELKESEDAGEPR</sequence>
<comment type="subcellular location">
    <subcellularLocation>
        <location evidence="1">Cytoplasm</location>
        <location evidence="1">Cytoskeleton</location>
        <location evidence="1">Cilium axoneme</location>
    </subcellularLocation>
</comment>
<dbReference type="OrthoDB" id="10255210at2759"/>
<evidence type="ECO:0000256" key="1">
    <source>
        <dbReference type="ARBA" id="ARBA00004430"/>
    </source>
</evidence>
<dbReference type="InterPro" id="IPR006602">
    <property type="entry name" value="DM10_dom"/>
</dbReference>
<evidence type="ECO:0000256" key="5">
    <source>
        <dbReference type="SAM" id="MobiDB-lite"/>
    </source>
</evidence>
<dbReference type="Pfam" id="PF06565">
    <property type="entry name" value="DM10_dom"/>
    <property type="match status" value="1"/>
</dbReference>
<keyword evidence="8" id="KW-1185">Reference proteome</keyword>
<organism evidence="7">
    <name type="scientific">Darwinula stevensoni</name>
    <dbReference type="NCBI Taxonomy" id="69355"/>
    <lineage>
        <taxon>Eukaryota</taxon>
        <taxon>Metazoa</taxon>
        <taxon>Ecdysozoa</taxon>
        <taxon>Arthropoda</taxon>
        <taxon>Crustacea</taxon>
        <taxon>Oligostraca</taxon>
        <taxon>Ostracoda</taxon>
        <taxon>Podocopa</taxon>
        <taxon>Podocopida</taxon>
        <taxon>Darwinulocopina</taxon>
        <taxon>Darwinuloidea</taxon>
        <taxon>Darwinulidae</taxon>
        <taxon>Darwinula</taxon>
    </lineage>
</organism>
<keyword evidence="4" id="KW-0966">Cell projection</keyword>
<feature type="compositionally biased region" description="Basic and acidic residues" evidence="5">
    <location>
        <begin position="128"/>
        <end position="140"/>
    </location>
</feature>
<feature type="domain" description="DM10" evidence="6">
    <location>
        <begin position="43"/>
        <end position="100"/>
    </location>
</feature>
<dbReference type="EMBL" id="CAJPEV010000435">
    <property type="protein sequence ID" value="CAG0885240.1"/>
    <property type="molecule type" value="Genomic_DNA"/>
</dbReference>
<dbReference type="EMBL" id="LR899952">
    <property type="protein sequence ID" value="CAD7243453.1"/>
    <property type="molecule type" value="Genomic_DNA"/>
</dbReference>
<evidence type="ECO:0000313" key="8">
    <source>
        <dbReference type="Proteomes" id="UP000677054"/>
    </source>
</evidence>
<gene>
    <name evidence="7" type="ORF">DSTB1V02_LOCUS3376</name>
</gene>
<dbReference type="Gene3D" id="2.30.29.170">
    <property type="match status" value="1"/>
</dbReference>
<evidence type="ECO:0000256" key="4">
    <source>
        <dbReference type="ARBA" id="ARBA00023273"/>
    </source>
</evidence>
<evidence type="ECO:0000256" key="2">
    <source>
        <dbReference type="ARBA" id="ARBA00022490"/>
    </source>
</evidence>
<proteinExistence type="predicted"/>
<dbReference type="AlphaFoldDB" id="A0A7R8XA95"/>
<feature type="compositionally biased region" description="Acidic residues" evidence="5">
    <location>
        <begin position="117"/>
        <end position="127"/>
    </location>
</feature>
<evidence type="ECO:0000259" key="6">
    <source>
        <dbReference type="Pfam" id="PF06565"/>
    </source>
</evidence>
<evidence type="ECO:0000256" key="3">
    <source>
        <dbReference type="ARBA" id="ARBA00023212"/>
    </source>
</evidence>
<feature type="region of interest" description="Disordered" evidence="5">
    <location>
        <begin position="116"/>
        <end position="140"/>
    </location>
</feature>
<dbReference type="GO" id="GO:0005930">
    <property type="term" value="C:axoneme"/>
    <property type="evidence" value="ECO:0007669"/>
    <property type="project" value="UniProtKB-SubCell"/>
</dbReference>
<dbReference type="Proteomes" id="UP000677054">
    <property type="component" value="Unassembled WGS sequence"/>
</dbReference>
<reference evidence="7" key="1">
    <citation type="submission" date="2020-11" db="EMBL/GenBank/DDBJ databases">
        <authorList>
            <person name="Tran Van P."/>
        </authorList>
    </citation>
    <scope>NUCLEOTIDE SEQUENCE</scope>
</reference>
<accession>A0A7R8XA95</accession>
<evidence type="ECO:0000313" key="7">
    <source>
        <dbReference type="EMBL" id="CAD7243453.1"/>
    </source>
</evidence>
<keyword evidence="3" id="KW-0206">Cytoskeleton</keyword>
<protein>
    <recommendedName>
        <fullName evidence="6">DM10 domain-containing protein</fullName>
    </recommendedName>
</protein>